<keyword evidence="1" id="KW-0547">Nucleotide-binding</keyword>
<sequence length="311" mass="35208">MPLVLFTGYPSSGKTTYAKELCSLLERKIEEQRGQLGNYRVVYHSDESLGISHEDYRHSQDERKLRNKITSAVRRDLSRNNIVVVDSLNYIKGFRYQLHCEVKNLATSFVLVQTLCPVGTVKSQWNKTWPEDLLDELVARYEEPNPANRWDSPLIPLLTGTDTLQSVIEDLYKIVFPSLQKNGGGAVVSNAGGPGAAVQKPNAVTVLKPASQSDFVHLLDKETSEINKLVLDTIRDRNSIGLDSQGHRIIVNGKDINDPQCLFVELPLQQVNIVKLQRLKRQFIQLNKVRDLNTDRILPTYIDFLNKNLSN</sequence>
<dbReference type="InterPro" id="IPR013641">
    <property type="entry name" value="KTI12/PSTK"/>
</dbReference>
<dbReference type="PANTHER" id="PTHR12435">
    <property type="match status" value="1"/>
</dbReference>
<dbReference type="GO" id="GO:0005737">
    <property type="term" value="C:cytoplasm"/>
    <property type="evidence" value="ECO:0007669"/>
    <property type="project" value="EnsemblFungi"/>
</dbReference>
<proteinExistence type="inferred from homology"/>
<dbReference type="eggNOG" id="KOG3062">
    <property type="taxonomic scope" value="Eukaryota"/>
</dbReference>
<dbReference type="OMA" id="THSRWDK"/>
<dbReference type="SUPFAM" id="SSF52540">
    <property type="entry name" value="P-loop containing nucleoside triphosphate hydrolases"/>
    <property type="match status" value="1"/>
</dbReference>
<evidence type="ECO:0008006" key="6">
    <source>
        <dbReference type="Google" id="ProtNLM"/>
    </source>
</evidence>
<keyword evidence="2" id="KW-0067">ATP-binding</keyword>
<dbReference type="HOGENOM" id="CLU_027147_2_0_1"/>
<name>J7R0H2_HUIN7</name>
<dbReference type="Pfam" id="PF08433">
    <property type="entry name" value="KTI12"/>
    <property type="match status" value="1"/>
</dbReference>
<organism evidence="4 5">
    <name type="scientific">Huiozyma naganishii (strain ATCC MYA-139 / BCRC 22969 / CBS 8797 / KCTC 17520 / NBRC 10181 / NCYC 3082 / Yp74L-3)</name>
    <name type="common">Yeast</name>
    <name type="synonym">Kazachstania naganishii</name>
    <dbReference type="NCBI Taxonomy" id="1071383"/>
    <lineage>
        <taxon>Eukaryota</taxon>
        <taxon>Fungi</taxon>
        <taxon>Dikarya</taxon>
        <taxon>Ascomycota</taxon>
        <taxon>Saccharomycotina</taxon>
        <taxon>Saccharomycetes</taxon>
        <taxon>Saccharomycetales</taxon>
        <taxon>Saccharomycetaceae</taxon>
        <taxon>Huiozyma</taxon>
    </lineage>
</organism>
<gene>
    <name evidence="4" type="primary">KNAG0A06410</name>
    <name evidence="4" type="ordered locus">KNAG_0A06410</name>
</gene>
<protein>
    <recommendedName>
        <fullName evidence="6">Protein KTI12</fullName>
    </recommendedName>
</protein>
<evidence type="ECO:0000256" key="1">
    <source>
        <dbReference type="ARBA" id="ARBA00022741"/>
    </source>
</evidence>
<dbReference type="InterPro" id="IPR027417">
    <property type="entry name" value="P-loop_NTPase"/>
</dbReference>
<dbReference type="GO" id="GO:0005524">
    <property type="term" value="F:ATP binding"/>
    <property type="evidence" value="ECO:0007669"/>
    <property type="project" value="UniProtKB-KW"/>
</dbReference>
<dbReference type="AlphaFoldDB" id="J7R0H2"/>
<dbReference type="EMBL" id="HE978314">
    <property type="protein sequence ID" value="CCK68300.1"/>
    <property type="molecule type" value="Genomic_DNA"/>
</dbReference>
<keyword evidence="5" id="KW-1185">Reference proteome</keyword>
<evidence type="ECO:0000256" key="2">
    <source>
        <dbReference type="ARBA" id="ARBA00022840"/>
    </source>
</evidence>
<dbReference type="GO" id="GO:0005634">
    <property type="term" value="C:nucleus"/>
    <property type="evidence" value="ECO:0007669"/>
    <property type="project" value="EnsemblFungi"/>
</dbReference>
<dbReference type="Gene3D" id="3.40.50.300">
    <property type="entry name" value="P-loop containing nucleotide triphosphate hydrolases"/>
    <property type="match status" value="1"/>
</dbReference>
<accession>J7R0H2</accession>
<reference evidence="4 5" key="1">
    <citation type="journal article" date="2011" name="Proc. Natl. Acad. Sci. U.S.A.">
        <title>Evolutionary erosion of yeast sex chromosomes by mating-type switching accidents.</title>
        <authorList>
            <person name="Gordon J.L."/>
            <person name="Armisen D."/>
            <person name="Proux-Wera E."/>
            <person name="Oheigeartaigh S.S."/>
            <person name="Byrne K.P."/>
            <person name="Wolfe K.H."/>
        </authorList>
    </citation>
    <scope>NUCLEOTIDE SEQUENCE [LARGE SCALE GENOMIC DNA]</scope>
    <source>
        <strain evidence="5">ATCC MYA-139 / BCRC 22969 / CBS 8797 / CCRC 22969 / KCTC 17520 / NBRC 10181 / NCYC 3082</strain>
    </source>
</reference>
<evidence type="ECO:0000313" key="5">
    <source>
        <dbReference type="Proteomes" id="UP000006310"/>
    </source>
</evidence>
<comment type="similarity">
    <text evidence="3">Belongs to the KTI12 family.</text>
</comment>
<dbReference type="GO" id="GO:0003682">
    <property type="term" value="F:chromatin binding"/>
    <property type="evidence" value="ECO:0007669"/>
    <property type="project" value="EnsemblFungi"/>
</dbReference>
<dbReference type="GO" id="GO:0002098">
    <property type="term" value="P:tRNA wobble uridine modification"/>
    <property type="evidence" value="ECO:0007669"/>
    <property type="project" value="EnsemblFungi"/>
</dbReference>
<reference evidence="5" key="2">
    <citation type="submission" date="2012-08" db="EMBL/GenBank/DDBJ databases">
        <title>Genome sequence of Kazachstania naganishii.</title>
        <authorList>
            <person name="Gordon J.L."/>
            <person name="Armisen D."/>
            <person name="Proux-Wera E."/>
            <person name="OhEigeartaigh S.S."/>
            <person name="Byrne K.P."/>
            <person name="Wolfe K.H."/>
        </authorList>
    </citation>
    <scope>NUCLEOTIDE SEQUENCE [LARGE SCALE GENOMIC DNA]</scope>
    <source>
        <strain evidence="5">ATCC MYA-139 / BCRC 22969 / CBS 8797 / CCRC 22969 / KCTC 17520 / NBRC 10181 / NCYC 3082</strain>
    </source>
</reference>
<dbReference type="GeneID" id="34523935"/>
<evidence type="ECO:0000313" key="4">
    <source>
        <dbReference type="EMBL" id="CCK68300.1"/>
    </source>
</evidence>
<evidence type="ECO:0000256" key="3">
    <source>
        <dbReference type="ARBA" id="ARBA00025768"/>
    </source>
</evidence>
<dbReference type="Proteomes" id="UP000006310">
    <property type="component" value="Chromosome 1"/>
</dbReference>
<dbReference type="OrthoDB" id="9972657at2759"/>
<dbReference type="KEGG" id="kng:KNAG_0A06410"/>
<dbReference type="STRING" id="1071383.J7R0H2"/>
<dbReference type="RefSeq" id="XP_022462546.1">
    <property type="nucleotide sequence ID" value="XM_022610773.1"/>
</dbReference>
<dbReference type="GO" id="GO:0006357">
    <property type="term" value="P:regulation of transcription by RNA polymerase II"/>
    <property type="evidence" value="ECO:0007669"/>
    <property type="project" value="EnsemblFungi"/>
</dbReference>